<organism evidence="2 3">
    <name type="scientific">Prosthecochloris ethylica</name>
    <dbReference type="NCBI Taxonomy" id="2743976"/>
    <lineage>
        <taxon>Bacteria</taxon>
        <taxon>Pseudomonadati</taxon>
        <taxon>Chlorobiota</taxon>
        <taxon>Chlorobiia</taxon>
        <taxon>Chlorobiales</taxon>
        <taxon>Chlorobiaceae</taxon>
        <taxon>Prosthecochloris</taxon>
    </lineage>
</organism>
<reference evidence="2 3" key="1">
    <citation type="journal article" date="2020" name="Microorganisms">
        <title>Simultaneous Genome Sequencing of Prosthecochloris ethylica and Desulfuromonas acetoxidans within a Syntrophic Mixture Reveals Unique Pili and Protein Interactions.</title>
        <authorList>
            <person name="Kyndt J.A."/>
            <person name="Van Beeumen J.J."/>
            <person name="Meyer T.E."/>
        </authorList>
    </citation>
    <scope>NUCLEOTIDE SEQUENCE [LARGE SCALE GENOMIC DNA]</scope>
    <source>
        <strain evidence="2 3">N3</strain>
    </source>
</reference>
<evidence type="ECO:0000313" key="2">
    <source>
        <dbReference type="EMBL" id="MBF0637135.1"/>
    </source>
</evidence>
<comment type="caution">
    <text evidence="2">The sequence shown here is derived from an EMBL/GenBank/DDBJ whole genome shotgun (WGS) entry which is preliminary data.</text>
</comment>
<feature type="transmembrane region" description="Helical" evidence="1">
    <location>
        <begin position="35"/>
        <end position="57"/>
    </location>
</feature>
<protein>
    <recommendedName>
        <fullName evidence="4">Transmembrane protein</fullName>
    </recommendedName>
</protein>
<name>A0ABR9XTJ3_9CHLB</name>
<accession>A0ABR9XTJ3</accession>
<dbReference type="Proteomes" id="UP000619838">
    <property type="component" value="Unassembled WGS sequence"/>
</dbReference>
<evidence type="ECO:0000256" key="1">
    <source>
        <dbReference type="SAM" id="Phobius"/>
    </source>
</evidence>
<gene>
    <name evidence="2" type="ORF">INT08_08130</name>
</gene>
<keyword evidence="1" id="KW-0472">Membrane</keyword>
<keyword evidence="3" id="KW-1185">Reference proteome</keyword>
<keyword evidence="1" id="KW-0812">Transmembrane</keyword>
<dbReference type="EMBL" id="JADGII010000012">
    <property type="protein sequence ID" value="MBF0637135.1"/>
    <property type="molecule type" value="Genomic_DNA"/>
</dbReference>
<keyword evidence="1" id="KW-1133">Transmembrane helix</keyword>
<evidence type="ECO:0000313" key="3">
    <source>
        <dbReference type="Proteomes" id="UP000619838"/>
    </source>
</evidence>
<evidence type="ECO:0008006" key="4">
    <source>
        <dbReference type="Google" id="ProtNLM"/>
    </source>
</evidence>
<proteinExistence type="predicted"/>
<sequence length="168" mass="18174">MNRIPTAETSCTFYDPMQDNRSGTLTFLNWMKALLLSPGILFTAGYLTIYLLTNLYLDNGIRPKLTEAVSRATDDTWNLSFESISSGPAMKSVTINRLTIVPALPPATDTQQGSGIISITELRVPCSHLGTILFDRAHADQSALDISRRILVSLTASVPNGSPGTGTQ</sequence>
<dbReference type="RefSeq" id="WP_175186776.1">
    <property type="nucleotide sequence ID" value="NZ_JABVZQ010000001.1"/>
</dbReference>